<dbReference type="Proteomes" id="UP000242474">
    <property type="component" value="Unassembled WGS sequence"/>
</dbReference>
<protein>
    <recommendedName>
        <fullName evidence="3">Carboxymuconolactone decarboxylase-like domain-containing protein</fullName>
    </recommendedName>
</protein>
<evidence type="ECO:0000313" key="1">
    <source>
        <dbReference type="EMBL" id="PIA15111.1"/>
    </source>
</evidence>
<dbReference type="PANTHER" id="PTHR28180">
    <property type="entry name" value="CONSERVED MITOCHONDRIAL PROTEIN-RELATED"/>
    <property type="match status" value="1"/>
</dbReference>
<accession>A0A2G5B7Y9</accession>
<dbReference type="PANTHER" id="PTHR28180:SF2">
    <property type="entry name" value="PEROXISOMAL PROTEIN 2"/>
    <property type="match status" value="1"/>
</dbReference>
<gene>
    <name evidence="1" type="ORF">COEREDRAFT_88200</name>
</gene>
<dbReference type="EMBL" id="KZ303510">
    <property type="protein sequence ID" value="PIA15111.1"/>
    <property type="molecule type" value="Genomic_DNA"/>
</dbReference>
<sequence>MSTSTKIGYIQNLDAVGAAIGRPLRYAIAVTAMASANAPGHISALTKHCNKALSRDELFQYTELSRESLLKMVATIGAPRVINGTAALMETLDESIRKMLPALSRRNRDEYNYETVHQRGIELWRGVYSKQAEKLELKIHAWYPDLIEVIQTDLYGRLLSDSRILDEKSTELCTIGSLIPINVPAQLKSHVLGAGRLGASADEIAAATALAETVCAHATSTHHQPL</sequence>
<keyword evidence="2" id="KW-1185">Reference proteome</keyword>
<evidence type="ECO:0000313" key="2">
    <source>
        <dbReference type="Proteomes" id="UP000242474"/>
    </source>
</evidence>
<organism evidence="1 2">
    <name type="scientific">Coemansia reversa (strain ATCC 12441 / NRRL 1564)</name>
    <dbReference type="NCBI Taxonomy" id="763665"/>
    <lineage>
        <taxon>Eukaryota</taxon>
        <taxon>Fungi</taxon>
        <taxon>Fungi incertae sedis</taxon>
        <taxon>Zoopagomycota</taxon>
        <taxon>Kickxellomycotina</taxon>
        <taxon>Kickxellomycetes</taxon>
        <taxon>Kickxellales</taxon>
        <taxon>Kickxellaceae</taxon>
        <taxon>Coemansia</taxon>
    </lineage>
</organism>
<proteinExistence type="predicted"/>
<dbReference type="Gene3D" id="1.20.1290.10">
    <property type="entry name" value="AhpD-like"/>
    <property type="match status" value="1"/>
</dbReference>
<dbReference type="SUPFAM" id="SSF69118">
    <property type="entry name" value="AhpD-like"/>
    <property type="match status" value="1"/>
</dbReference>
<dbReference type="InterPro" id="IPR052999">
    <property type="entry name" value="PTS1_Protein"/>
</dbReference>
<dbReference type="OrthoDB" id="5537330at2759"/>
<dbReference type="AlphaFoldDB" id="A0A2G5B7Y9"/>
<dbReference type="InterPro" id="IPR029032">
    <property type="entry name" value="AhpD-like"/>
</dbReference>
<evidence type="ECO:0008006" key="3">
    <source>
        <dbReference type="Google" id="ProtNLM"/>
    </source>
</evidence>
<name>A0A2G5B7Y9_COERN</name>
<reference evidence="1 2" key="1">
    <citation type="journal article" date="2015" name="Genome Biol. Evol.">
        <title>Phylogenomic analyses indicate that early fungi evolved digesting cell walls of algal ancestors of land plants.</title>
        <authorList>
            <person name="Chang Y."/>
            <person name="Wang S."/>
            <person name="Sekimoto S."/>
            <person name="Aerts A.L."/>
            <person name="Choi C."/>
            <person name="Clum A."/>
            <person name="LaButti K.M."/>
            <person name="Lindquist E.A."/>
            <person name="Yee Ngan C."/>
            <person name="Ohm R.A."/>
            <person name="Salamov A.A."/>
            <person name="Grigoriev I.V."/>
            <person name="Spatafora J.W."/>
            <person name="Berbee M.L."/>
        </authorList>
    </citation>
    <scope>NUCLEOTIDE SEQUENCE [LARGE SCALE GENOMIC DNA]</scope>
    <source>
        <strain evidence="1 2">NRRL 1564</strain>
    </source>
</reference>